<evidence type="ECO:0000259" key="1">
    <source>
        <dbReference type="Pfam" id="PF01408"/>
    </source>
</evidence>
<dbReference type="SUPFAM" id="SSF51735">
    <property type="entry name" value="NAD(P)-binding Rossmann-fold domains"/>
    <property type="match status" value="1"/>
</dbReference>
<dbReference type="EMBL" id="JARXIC010000014">
    <property type="protein sequence ID" value="MDQ8194804.1"/>
    <property type="molecule type" value="Genomic_DNA"/>
</dbReference>
<dbReference type="Gene3D" id="3.40.50.720">
    <property type="entry name" value="NAD(P)-binding Rossmann-like Domain"/>
    <property type="match status" value="1"/>
</dbReference>
<dbReference type="InterPro" id="IPR004104">
    <property type="entry name" value="Gfo/Idh/MocA-like_OxRdtase_C"/>
</dbReference>
<feature type="domain" description="Gfo/Idh/MocA-like oxidoreductase N-terminal" evidence="1">
    <location>
        <begin position="4"/>
        <end position="131"/>
    </location>
</feature>
<dbReference type="Gene3D" id="3.30.360.10">
    <property type="entry name" value="Dihydrodipicolinate Reductase, domain 2"/>
    <property type="match status" value="1"/>
</dbReference>
<dbReference type="Proteomes" id="UP001243717">
    <property type="component" value="Unassembled WGS sequence"/>
</dbReference>
<dbReference type="PANTHER" id="PTHR43377">
    <property type="entry name" value="BILIVERDIN REDUCTASE A"/>
    <property type="match status" value="1"/>
</dbReference>
<name>A0ABU1AJ75_9BACT</name>
<comment type="caution">
    <text evidence="3">The sequence shown here is derived from an EMBL/GenBank/DDBJ whole genome shotgun (WGS) entry which is preliminary data.</text>
</comment>
<sequence length="444" mass="50116">MSKIKYAVVGTGGRIPMFIDPIAETYHENAQIVGFCDPSPTRMKWHLDRLVKAYDYADIPCYGIDDFDKMLVEQQPDVVIVCTPDYLHRDYIVKSMEHGCDVITEKPLTIDAESCAIIMEAVERTGRHLRTAFNYRWQPGASKVRELIGSGTIGKVIHVDFEYMLNTIHGADYYRRWHSDKSCSGGLFIHKATHHFDLINWWLDAIPESVYALGELAFYGKENAIARGQEAWTKYDRYTGVEAAKKDPFALRMDEDETLKQLYYNAEADSGYIRDKNVFRDGITIEDTMSALIKYRTGVVANYSLNSYCPREGFVVTINGDGGRIEYEERSASHIITGDKEIRMEANHKRSLHLKVQKLFGEPYEVPIEEGPGGHGGGDPLLQEQMFAKKPTKDELGRNAAHEQGAASILVGVAANQSMESKLPVNLNDLWSLSPEAKHLHELA</sequence>
<protein>
    <submittedName>
        <fullName evidence="3">Gfo/Idh/MocA family oxidoreductase</fullName>
    </submittedName>
</protein>
<evidence type="ECO:0000313" key="4">
    <source>
        <dbReference type="Proteomes" id="UP001243717"/>
    </source>
</evidence>
<dbReference type="InterPro" id="IPR036291">
    <property type="entry name" value="NAD(P)-bd_dom_sf"/>
</dbReference>
<dbReference type="InterPro" id="IPR051450">
    <property type="entry name" value="Gfo/Idh/MocA_Oxidoreductases"/>
</dbReference>
<dbReference type="RefSeq" id="WP_308985270.1">
    <property type="nucleotide sequence ID" value="NZ_JARXIC010000014.1"/>
</dbReference>
<accession>A0ABU1AJ75</accession>
<dbReference type="Pfam" id="PF02894">
    <property type="entry name" value="GFO_IDH_MocA_C"/>
    <property type="match status" value="1"/>
</dbReference>
<dbReference type="SUPFAM" id="SSF55347">
    <property type="entry name" value="Glyceraldehyde-3-phosphate dehydrogenase-like, C-terminal domain"/>
    <property type="match status" value="1"/>
</dbReference>
<evidence type="ECO:0000313" key="3">
    <source>
        <dbReference type="EMBL" id="MDQ8194804.1"/>
    </source>
</evidence>
<organism evidence="3 4">
    <name type="scientific">Thalassobacterium sedimentorum</name>
    <dbReference type="NCBI Taxonomy" id="3041258"/>
    <lineage>
        <taxon>Bacteria</taxon>
        <taxon>Pseudomonadati</taxon>
        <taxon>Verrucomicrobiota</taxon>
        <taxon>Opitutia</taxon>
        <taxon>Puniceicoccales</taxon>
        <taxon>Coraliomargaritaceae</taxon>
        <taxon>Thalassobacterium</taxon>
    </lineage>
</organism>
<gene>
    <name evidence="3" type="ORF">QEH59_10230</name>
</gene>
<feature type="domain" description="Gfo/Idh/MocA-like oxidoreductase C-terminal" evidence="2">
    <location>
        <begin position="145"/>
        <end position="427"/>
    </location>
</feature>
<reference evidence="3 4" key="1">
    <citation type="submission" date="2023-04" db="EMBL/GenBank/DDBJ databases">
        <title>A novel bacteria isolated from coastal sediment.</title>
        <authorList>
            <person name="Liu X.-J."/>
            <person name="Du Z.-J."/>
        </authorList>
    </citation>
    <scope>NUCLEOTIDE SEQUENCE [LARGE SCALE GENOMIC DNA]</scope>
    <source>
        <strain evidence="3 4">SDUM461004</strain>
    </source>
</reference>
<dbReference type="Pfam" id="PF01408">
    <property type="entry name" value="GFO_IDH_MocA"/>
    <property type="match status" value="1"/>
</dbReference>
<dbReference type="InterPro" id="IPR000683">
    <property type="entry name" value="Gfo/Idh/MocA-like_OxRdtase_N"/>
</dbReference>
<proteinExistence type="predicted"/>
<dbReference type="PANTHER" id="PTHR43377:SF2">
    <property type="entry name" value="BINDING ROSSMANN FOLD OXIDOREDUCTASE, PUTATIVE (AFU_ORTHOLOGUE AFUA_4G00560)-RELATED"/>
    <property type="match status" value="1"/>
</dbReference>
<keyword evidence="4" id="KW-1185">Reference proteome</keyword>
<evidence type="ECO:0000259" key="2">
    <source>
        <dbReference type="Pfam" id="PF02894"/>
    </source>
</evidence>